<dbReference type="Gene3D" id="2.170.220.10">
    <property type="match status" value="1"/>
</dbReference>
<dbReference type="SUPFAM" id="SSF47323">
    <property type="entry name" value="Anticodon-binding domain of a subclass of class I aminoacyl-tRNA synthetases"/>
    <property type="match status" value="1"/>
</dbReference>
<dbReference type="Pfam" id="PF09334">
    <property type="entry name" value="tRNA-synt_1g"/>
    <property type="match status" value="1"/>
</dbReference>
<dbReference type="InterPro" id="IPR033911">
    <property type="entry name" value="MetRS_core"/>
</dbReference>
<evidence type="ECO:0000256" key="11">
    <source>
        <dbReference type="ARBA" id="ARBA00029831"/>
    </source>
</evidence>
<dbReference type="NCBIfam" id="TIGR00398">
    <property type="entry name" value="metG"/>
    <property type="match status" value="1"/>
</dbReference>
<dbReference type="InterPro" id="IPR041872">
    <property type="entry name" value="Anticodon_Met"/>
</dbReference>
<dbReference type="SUPFAM" id="SSF52374">
    <property type="entry name" value="Nucleotidylyl transferase"/>
    <property type="match status" value="1"/>
</dbReference>
<dbReference type="Pfam" id="PF19303">
    <property type="entry name" value="Anticodon_3"/>
    <property type="match status" value="1"/>
</dbReference>
<evidence type="ECO:0000256" key="10">
    <source>
        <dbReference type="ARBA" id="ARBA00026124"/>
    </source>
</evidence>
<evidence type="ECO:0000313" key="18">
    <source>
        <dbReference type="Proteomes" id="UP001153712"/>
    </source>
</evidence>
<evidence type="ECO:0000256" key="5">
    <source>
        <dbReference type="ARBA" id="ARBA00022840"/>
    </source>
</evidence>
<protein>
    <recommendedName>
        <fullName evidence="10">Methionine--tRNA ligase, mitochondrial</fullName>
        <ecNumber evidence="2">6.1.1.10</ecNumber>
    </recommendedName>
    <alternativeName>
        <fullName evidence="11">Methionyl-tRNA synthetase 2</fullName>
    </alternativeName>
    <alternativeName>
        <fullName evidence="12">Mitochondrial methionyl-tRNA synthetase</fullName>
    </alternativeName>
</protein>
<name>A0A9N9XR09_PHYSR</name>
<sequence>MHLKGFFKLRKYSTQVKTTKFFTTPIYYVNASPHIGHLYSSLIADAAQRWQRLLAVGADIKFSTGTDEHGSKIQQAARQNGVPASAYCRTISTQFEKLARDFDVGYTDFTRTTADNHRNTVELFWNTLRSKDRFYLAKYEGWYCVPDETFLTESQLKETVGSDGKKLLVSIESGHPVEWSSEENYMFKLSQYRDDLIYWLKTNENSVRPKKFRKIALDFLHQDGGLQDLSVSRPTKRINWGIPVPDDPSHTIYVWLDALTNYLTAAGYGTDASQFQQCWPPDVQVIGKDILKFHAIYWPAFLIAADLEPPRTIFCHSHWTVDNEKMSKSKGNVVCPFKTAETYTTDGFRYFLLREGVAHSDGNYSDLAVLRALNSELADTFGNLLNRCTGSALNPEQKFPEIDVGALEEIRQSDVAKTLMENVENLPETCKDHYDEMNFYKSIDAILATLRSANLFFETLRPWELAKAQETRRKLDTVLHVTLETLRIAGVLLQPITPNISKVLLDKINIPVGERTFIHSKHISWRDKDFKETDLAPGKVVLFKRIVSDDKKAKSKN</sequence>
<dbReference type="PRINTS" id="PR01041">
    <property type="entry name" value="TRNASYNTHMET"/>
</dbReference>
<dbReference type="InterPro" id="IPR015413">
    <property type="entry name" value="Methionyl/Leucyl_tRNA_Synth"/>
</dbReference>
<dbReference type="EC" id="6.1.1.10" evidence="2"/>
<dbReference type="InterPro" id="IPR014758">
    <property type="entry name" value="Met-tRNA_synth"/>
</dbReference>
<dbReference type="GO" id="GO:0005759">
    <property type="term" value="C:mitochondrial matrix"/>
    <property type="evidence" value="ECO:0007669"/>
    <property type="project" value="UniProtKB-SubCell"/>
</dbReference>
<dbReference type="FunFam" id="2.170.220.10:FF:000001">
    <property type="entry name" value="methionine--tRNA ligase, mitochondrial"/>
    <property type="match status" value="1"/>
</dbReference>
<dbReference type="OrthoDB" id="24670at2759"/>
<dbReference type="Gene3D" id="3.40.50.620">
    <property type="entry name" value="HUPs"/>
    <property type="match status" value="1"/>
</dbReference>
<evidence type="ECO:0000256" key="8">
    <source>
        <dbReference type="ARBA" id="ARBA00023128"/>
    </source>
</evidence>
<gene>
    <name evidence="17" type="ORF">PHYEVI_LOCUS8920</name>
</gene>
<keyword evidence="18" id="KW-1185">Reference proteome</keyword>
<accession>A0A9N9XR09</accession>
<dbReference type="FunFam" id="1.10.730.10:FF:000022">
    <property type="entry name" value="Methionyl-tRNA synthetase 2, mitochondrial"/>
    <property type="match status" value="1"/>
</dbReference>
<feature type="domain" description="Methionyl/Leucyl tRNA synthetase" evidence="15">
    <location>
        <begin position="22"/>
        <end position="388"/>
    </location>
</feature>
<dbReference type="InterPro" id="IPR014729">
    <property type="entry name" value="Rossmann-like_a/b/a_fold"/>
</dbReference>
<evidence type="ECO:0000259" key="16">
    <source>
        <dbReference type="Pfam" id="PF19303"/>
    </source>
</evidence>
<evidence type="ECO:0000313" key="17">
    <source>
        <dbReference type="EMBL" id="CAG9862611.1"/>
    </source>
</evidence>
<dbReference type="Proteomes" id="UP001153712">
    <property type="component" value="Chromosome 5"/>
</dbReference>
<evidence type="ECO:0000256" key="13">
    <source>
        <dbReference type="ARBA" id="ARBA00047364"/>
    </source>
</evidence>
<dbReference type="GO" id="GO:0006431">
    <property type="term" value="P:methionyl-tRNA aminoacylation"/>
    <property type="evidence" value="ECO:0007669"/>
    <property type="project" value="InterPro"/>
</dbReference>
<dbReference type="Gene3D" id="1.10.730.10">
    <property type="entry name" value="Isoleucyl-tRNA Synthetase, Domain 1"/>
    <property type="match status" value="1"/>
</dbReference>
<dbReference type="PANTHER" id="PTHR43326:SF1">
    <property type="entry name" value="METHIONINE--TRNA LIGASE, MITOCHONDRIAL"/>
    <property type="match status" value="1"/>
</dbReference>
<keyword evidence="3 14" id="KW-0436">Ligase</keyword>
<feature type="domain" description="Methionyl-tRNA synthetase anticodon-binding" evidence="16">
    <location>
        <begin position="414"/>
        <end position="510"/>
    </location>
</feature>
<evidence type="ECO:0000256" key="14">
    <source>
        <dbReference type="RuleBase" id="RU363039"/>
    </source>
</evidence>
<evidence type="ECO:0000256" key="1">
    <source>
        <dbReference type="ARBA" id="ARBA00004305"/>
    </source>
</evidence>
<evidence type="ECO:0000256" key="2">
    <source>
        <dbReference type="ARBA" id="ARBA00012838"/>
    </source>
</evidence>
<evidence type="ECO:0000256" key="7">
    <source>
        <dbReference type="ARBA" id="ARBA00022946"/>
    </source>
</evidence>
<evidence type="ECO:0000256" key="6">
    <source>
        <dbReference type="ARBA" id="ARBA00022917"/>
    </source>
</evidence>
<dbReference type="GO" id="GO:0005524">
    <property type="term" value="F:ATP binding"/>
    <property type="evidence" value="ECO:0007669"/>
    <property type="project" value="UniProtKB-KW"/>
</dbReference>
<keyword evidence="8" id="KW-0496">Mitochondrion</keyword>
<keyword evidence="7" id="KW-0809">Transit peptide</keyword>
<reference evidence="17" key="1">
    <citation type="submission" date="2022-01" db="EMBL/GenBank/DDBJ databases">
        <authorList>
            <person name="King R."/>
        </authorList>
    </citation>
    <scope>NUCLEOTIDE SEQUENCE</scope>
</reference>
<dbReference type="EMBL" id="OU900098">
    <property type="protein sequence ID" value="CAG9862611.1"/>
    <property type="molecule type" value="Genomic_DNA"/>
</dbReference>
<evidence type="ECO:0000256" key="4">
    <source>
        <dbReference type="ARBA" id="ARBA00022741"/>
    </source>
</evidence>
<keyword evidence="4 14" id="KW-0547">Nucleotide-binding</keyword>
<comment type="similarity">
    <text evidence="14">Belongs to the class-I aminoacyl-tRNA synthetase family.</text>
</comment>
<evidence type="ECO:0000256" key="9">
    <source>
        <dbReference type="ARBA" id="ARBA00023146"/>
    </source>
</evidence>
<evidence type="ECO:0000256" key="12">
    <source>
        <dbReference type="ARBA" id="ARBA00030331"/>
    </source>
</evidence>
<comment type="catalytic activity">
    <reaction evidence="13">
        <text>tRNA(Met) + L-methionine + ATP = L-methionyl-tRNA(Met) + AMP + diphosphate</text>
        <dbReference type="Rhea" id="RHEA:13481"/>
        <dbReference type="Rhea" id="RHEA-COMP:9667"/>
        <dbReference type="Rhea" id="RHEA-COMP:9698"/>
        <dbReference type="ChEBI" id="CHEBI:30616"/>
        <dbReference type="ChEBI" id="CHEBI:33019"/>
        <dbReference type="ChEBI" id="CHEBI:57844"/>
        <dbReference type="ChEBI" id="CHEBI:78442"/>
        <dbReference type="ChEBI" id="CHEBI:78530"/>
        <dbReference type="ChEBI" id="CHEBI:456215"/>
        <dbReference type="EC" id="6.1.1.10"/>
    </reaction>
</comment>
<dbReference type="PANTHER" id="PTHR43326">
    <property type="entry name" value="METHIONYL-TRNA SYNTHETASE"/>
    <property type="match status" value="1"/>
</dbReference>
<dbReference type="InterPro" id="IPR023457">
    <property type="entry name" value="Met-tRNA_synth_2"/>
</dbReference>
<proteinExistence type="inferred from homology"/>
<dbReference type="CDD" id="cd00814">
    <property type="entry name" value="MetRS_core"/>
    <property type="match status" value="1"/>
</dbReference>
<evidence type="ECO:0000259" key="15">
    <source>
        <dbReference type="Pfam" id="PF09334"/>
    </source>
</evidence>
<keyword evidence="9 14" id="KW-0030">Aminoacyl-tRNA synthetase</keyword>
<comment type="subcellular location">
    <subcellularLocation>
        <location evidence="1">Mitochondrion matrix</location>
    </subcellularLocation>
</comment>
<keyword evidence="5 14" id="KW-0067">ATP-binding</keyword>
<dbReference type="InterPro" id="IPR009080">
    <property type="entry name" value="tRNAsynth_Ia_anticodon-bd"/>
</dbReference>
<dbReference type="CDD" id="cd07957">
    <property type="entry name" value="Anticodon_Ia_Met"/>
    <property type="match status" value="1"/>
</dbReference>
<dbReference type="AlphaFoldDB" id="A0A9N9XR09"/>
<keyword evidence="6 14" id="KW-0648">Protein biosynthesis</keyword>
<evidence type="ECO:0000256" key="3">
    <source>
        <dbReference type="ARBA" id="ARBA00022598"/>
    </source>
</evidence>
<organism evidence="17 18">
    <name type="scientific">Phyllotreta striolata</name>
    <name type="common">Striped flea beetle</name>
    <name type="synonym">Crioceris striolata</name>
    <dbReference type="NCBI Taxonomy" id="444603"/>
    <lineage>
        <taxon>Eukaryota</taxon>
        <taxon>Metazoa</taxon>
        <taxon>Ecdysozoa</taxon>
        <taxon>Arthropoda</taxon>
        <taxon>Hexapoda</taxon>
        <taxon>Insecta</taxon>
        <taxon>Pterygota</taxon>
        <taxon>Neoptera</taxon>
        <taxon>Endopterygota</taxon>
        <taxon>Coleoptera</taxon>
        <taxon>Polyphaga</taxon>
        <taxon>Cucujiformia</taxon>
        <taxon>Chrysomeloidea</taxon>
        <taxon>Chrysomelidae</taxon>
        <taxon>Galerucinae</taxon>
        <taxon>Alticini</taxon>
        <taxon>Phyllotreta</taxon>
    </lineage>
</organism>
<dbReference type="GO" id="GO:0004825">
    <property type="term" value="F:methionine-tRNA ligase activity"/>
    <property type="evidence" value="ECO:0007669"/>
    <property type="project" value="UniProtKB-EC"/>
</dbReference>